<evidence type="ECO:0000256" key="2">
    <source>
        <dbReference type="ARBA" id="ARBA00023150"/>
    </source>
</evidence>
<name>A0A9W7FM85_9STRA</name>
<evidence type="ECO:0000256" key="4">
    <source>
        <dbReference type="SAM" id="MobiDB-lite"/>
    </source>
</evidence>
<keyword evidence="3" id="KW-0500">Molybdenum</keyword>
<dbReference type="InterPro" id="IPR005111">
    <property type="entry name" value="MoeA_C_domain_IV"/>
</dbReference>
<comment type="function">
    <text evidence="3">Catalyzes two steps in the biosynthesis of the molybdenum cofactor. In the first step, molybdopterin is adenylated. Subsequently, molybdate is inserted into adenylated molybdopterin and AMP is released.</text>
</comment>
<dbReference type="Gene3D" id="3.40.980.10">
    <property type="entry name" value="MoaB/Mog-like domain"/>
    <property type="match status" value="1"/>
</dbReference>
<dbReference type="SUPFAM" id="SSF63867">
    <property type="entry name" value="MoeA C-terminal domain-like"/>
    <property type="match status" value="1"/>
</dbReference>
<gene>
    <name evidence="7" type="ORF">TrLO_g4904</name>
</gene>
<feature type="domain" description="MoeA N-terminal and linker" evidence="5">
    <location>
        <begin position="18"/>
        <end position="184"/>
    </location>
</feature>
<comment type="catalytic activity">
    <reaction evidence="3">
        <text>adenylyl-molybdopterin + molybdate = Mo-molybdopterin + AMP + H(+)</text>
        <dbReference type="Rhea" id="RHEA:35047"/>
        <dbReference type="ChEBI" id="CHEBI:15378"/>
        <dbReference type="ChEBI" id="CHEBI:36264"/>
        <dbReference type="ChEBI" id="CHEBI:62727"/>
        <dbReference type="ChEBI" id="CHEBI:71302"/>
        <dbReference type="ChEBI" id="CHEBI:456215"/>
    </reaction>
</comment>
<dbReference type="GO" id="GO:0046872">
    <property type="term" value="F:metal ion binding"/>
    <property type="evidence" value="ECO:0007669"/>
    <property type="project" value="UniProtKB-UniRule"/>
</dbReference>
<organism evidence="7 8">
    <name type="scientific">Triparma laevis f. longispina</name>
    <dbReference type="NCBI Taxonomy" id="1714387"/>
    <lineage>
        <taxon>Eukaryota</taxon>
        <taxon>Sar</taxon>
        <taxon>Stramenopiles</taxon>
        <taxon>Ochrophyta</taxon>
        <taxon>Bolidophyceae</taxon>
        <taxon>Parmales</taxon>
        <taxon>Triparmaceae</taxon>
        <taxon>Triparma</taxon>
    </lineage>
</organism>
<dbReference type="Proteomes" id="UP001165122">
    <property type="component" value="Unassembled WGS sequence"/>
</dbReference>
<dbReference type="InterPro" id="IPR036688">
    <property type="entry name" value="MoeA_C_domain_IV_sf"/>
</dbReference>
<dbReference type="PANTHER" id="PTHR10192:SF5">
    <property type="entry name" value="GEPHYRIN"/>
    <property type="match status" value="1"/>
</dbReference>
<evidence type="ECO:0000256" key="1">
    <source>
        <dbReference type="ARBA" id="ARBA00007589"/>
    </source>
</evidence>
<evidence type="ECO:0000313" key="8">
    <source>
        <dbReference type="Proteomes" id="UP001165122"/>
    </source>
</evidence>
<dbReference type="AlphaFoldDB" id="A0A9W7FM85"/>
<dbReference type="Gene3D" id="2.170.190.11">
    <property type="entry name" value="Molybdopterin biosynthesis moea protein, domain 3"/>
    <property type="match status" value="1"/>
</dbReference>
<feature type="compositionally biased region" description="Pro residues" evidence="4">
    <location>
        <begin position="569"/>
        <end position="598"/>
    </location>
</feature>
<dbReference type="EMBL" id="BRXW01000214">
    <property type="protein sequence ID" value="GMI14546.1"/>
    <property type="molecule type" value="Genomic_DNA"/>
</dbReference>
<evidence type="ECO:0000313" key="7">
    <source>
        <dbReference type="EMBL" id="GMI14546.1"/>
    </source>
</evidence>
<dbReference type="Gene3D" id="3.90.105.10">
    <property type="entry name" value="Molybdopterin biosynthesis moea protein, domain 2"/>
    <property type="match status" value="1"/>
</dbReference>
<dbReference type="Pfam" id="PF03454">
    <property type="entry name" value="MoeA_C"/>
    <property type="match status" value="1"/>
</dbReference>
<dbReference type="GO" id="GO:0061599">
    <property type="term" value="F:molybdopterin molybdotransferase activity"/>
    <property type="evidence" value="ECO:0007669"/>
    <property type="project" value="UniProtKB-UniRule"/>
</dbReference>
<feature type="domain" description="MoeA C-terminal" evidence="6">
    <location>
        <begin position="377"/>
        <end position="447"/>
    </location>
</feature>
<dbReference type="InterPro" id="IPR038987">
    <property type="entry name" value="MoeA-like"/>
</dbReference>
<dbReference type="Pfam" id="PF03453">
    <property type="entry name" value="MoeA_N"/>
    <property type="match status" value="1"/>
</dbReference>
<feature type="region of interest" description="Disordered" evidence="4">
    <location>
        <begin position="565"/>
        <end position="628"/>
    </location>
</feature>
<dbReference type="GO" id="GO:0005829">
    <property type="term" value="C:cytosol"/>
    <property type="evidence" value="ECO:0007669"/>
    <property type="project" value="TreeGrafter"/>
</dbReference>
<proteinExistence type="inferred from homology"/>
<comment type="similarity">
    <text evidence="3">Belongs to the MoeA family.</text>
</comment>
<dbReference type="OrthoDB" id="4349954at2759"/>
<keyword evidence="2 3" id="KW-0501">Molybdenum cofactor biosynthesis</keyword>
<evidence type="ECO:0000259" key="6">
    <source>
        <dbReference type="Pfam" id="PF03454"/>
    </source>
</evidence>
<dbReference type="InterPro" id="IPR036425">
    <property type="entry name" value="MoaB/Mog-like_dom_sf"/>
</dbReference>
<sequence length="628" mass="65134">MDFRSRAQSKTIYTAHAISKAQELVLSLTRPLQAQLVPLHDALHATLAEAVKSTSPLPTFATAGISGYAIKAGGSQKDVEFSPLDAGVDPSKLAVDITANNAVYVNVGGVMPHGSNCVVPMGCLSENRTLGDFDLRPESITFKGNFKEGDNVRAIGSDIAEDQEILPAGHVINPTSIGLMASFGIFLVRVHNQPTVGIFSVGDEFVEIGEALHNRGQVRDCNKATLNSMFTQMRVACNDYGIVPMNSRLIEEKFAECCRKNDIVIAITAEANKAGDEDNDVRIVKEVVEEAGKVQLGRISVLDAEGTTVTTCMPSRGAATKFGPRPSIRENGHSPRICFTVPSNAAICPLITQLLISPCIKKMRGVEGADCLPVVTKAVVKDDLVQNKNLTTLHRVNVKFSGGRLEAKSTGDQSATRMLSLLNANAVVMVPPGGGKVKSGNTVECHLIDSGLGGAVGAMGLLGGGEVKVVSSSNGFMGSGFLSRVAGSGKTATSGVSARVSSMRITGKPGAIKAAGGSIGEESEEDIARERVVSVVDRGFGVIAVPETLALPPKSAGVILGGGGAPAPVSAPAPAPAPAPAKVVPPPIPAKAIPPPIPAKAAPKPSVTPPPIPAKANKVAKRWPPVQT</sequence>
<dbReference type="SUPFAM" id="SSF63882">
    <property type="entry name" value="MoeA N-terminal region -like"/>
    <property type="match status" value="1"/>
</dbReference>
<comment type="similarity">
    <text evidence="1">In the N-terminal section; belongs to the MoaB/Mog family.</text>
</comment>
<evidence type="ECO:0000259" key="5">
    <source>
        <dbReference type="Pfam" id="PF03453"/>
    </source>
</evidence>
<dbReference type="SUPFAM" id="SSF53218">
    <property type="entry name" value="Molybdenum cofactor biosynthesis proteins"/>
    <property type="match status" value="1"/>
</dbReference>
<reference evidence="8" key="1">
    <citation type="journal article" date="2023" name="Commun. Biol.">
        <title>Genome analysis of Parmales, the sister group of diatoms, reveals the evolutionary specialization of diatoms from phago-mixotrophs to photoautotrophs.</title>
        <authorList>
            <person name="Ban H."/>
            <person name="Sato S."/>
            <person name="Yoshikawa S."/>
            <person name="Yamada K."/>
            <person name="Nakamura Y."/>
            <person name="Ichinomiya M."/>
            <person name="Sato N."/>
            <person name="Blanc-Mathieu R."/>
            <person name="Endo H."/>
            <person name="Kuwata A."/>
            <person name="Ogata H."/>
        </authorList>
    </citation>
    <scope>NUCLEOTIDE SEQUENCE [LARGE SCALE GENOMIC DNA]</scope>
    <source>
        <strain evidence="8">NIES 3700</strain>
    </source>
</reference>
<comment type="caution">
    <text evidence="7">The sequence shown here is derived from an EMBL/GenBank/DDBJ whole genome shotgun (WGS) entry which is preliminary data.</text>
</comment>
<keyword evidence="3" id="KW-0479">Metal-binding</keyword>
<dbReference type="GO" id="GO:0006777">
    <property type="term" value="P:Mo-molybdopterin cofactor biosynthetic process"/>
    <property type="evidence" value="ECO:0007669"/>
    <property type="project" value="UniProtKB-UniRule"/>
</dbReference>
<accession>A0A9W7FM85</accession>
<dbReference type="GO" id="GO:0061598">
    <property type="term" value="F:molybdopterin adenylyltransferase activity"/>
    <property type="evidence" value="ECO:0007669"/>
    <property type="project" value="UniProtKB-UniRule"/>
</dbReference>
<dbReference type="Gene3D" id="2.40.340.10">
    <property type="entry name" value="MoeA, C-terminal, domain IV"/>
    <property type="match status" value="1"/>
</dbReference>
<keyword evidence="3" id="KW-0460">Magnesium</keyword>
<comment type="pathway">
    <text evidence="3">Cofactor biosynthesis; molybdopterin biosynthesis.</text>
</comment>
<keyword evidence="3" id="KW-0808">Transferase</keyword>
<dbReference type="InterPro" id="IPR005110">
    <property type="entry name" value="MoeA_linker/N"/>
</dbReference>
<dbReference type="InterPro" id="IPR036135">
    <property type="entry name" value="MoeA_linker/N_sf"/>
</dbReference>
<comment type="cofactor">
    <cofactor evidence="3">
        <name>Mg(2+)</name>
        <dbReference type="ChEBI" id="CHEBI:18420"/>
    </cofactor>
</comment>
<keyword evidence="8" id="KW-1185">Reference proteome</keyword>
<comment type="catalytic activity">
    <reaction evidence="3">
        <text>molybdopterin + ATP + H(+) = adenylyl-molybdopterin + diphosphate</text>
        <dbReference type="Rhea" id="RHEA:31331"/>
        <dbReference type="ChEBI" id="CHEBI:15378"/>
        <dbReference type="ChEBI" id="CHEBI:30616"/>
        <dbReference type="ChEBI" id="CHEBI:33019"/>
        <dbReference type="ChEBI" id="CHEBI:58698"/>
        <dbReference type="ChEBI" id="CHEBI:62727"/>
    </reaction>
</comment>
<dbReference type="PANTHER" id="PTHR10192">
    <property type="entry name" value="MOLYBDOPTERIN BIOSYNTHESIS PROTEIN"/>
    <property type="match status" value="1"/>
</dbReference>
<protein>
    <submittedName>
        <fullName evidence="7">Uncharacterized protein</fullName>
    </submittedName>
</protein>
<evidence type="ECO:0000256" key="3">
    <source>
        <dbReference type="RuleBase" id="RU365090"/>
    </source>
</evidence>
<dbReference type="GO" id="GO:0005524">
    <property type="term" value="F:ATP binding"/>
    <property type="evidence" value="ECO:0007669"/>
    <property type="project" value="UniProtKB-UniRule"/>
</dbReference>